<dbReference type="InterPro" id="IPR050922">
    <property type="entry name" value="LytR/CpsA/Psr_CW_biosynth"/>
</dbReference>
<dbReference type="NCBIfam" id="TIGR00350">
    <property type="entry name" value="lytR_cpsA_psr"/>
    <property type="match status" value="1"/>
</dbReference>
<keyword evidence="4" id="KW-0472">Membrane</keyword>
<keyword evidence="3" id="KW-0735">Signal-anchor</keyword>
<evidence type="ECO:0000313" key="6">
    <source>
        <dbReference type="EMBL" id="TFB19303.1"/>
    </source>
</evidence>
<keyword evidence="7" id="KW-1185">Reference proteome</keyword>
<dbReference type="PANTHER" id="PTHR33392:SF6">
    <property type="entry name" value="POLYISOPRENYL-TEICHOIC ACID--PEPTIDOGLYCAN TEICHOIC ACID TRANSFERASE TAGU"/>
    <property type="match status" value="1"/>
</dbReference>
<dbReference type="Pfam" id="PF03816">
    <property type="entry name" value="LytR_cpsA_psr"/>
    <property type="match status" value="1"/>
</dbReference>
<evidence type="ECO:0000256" key="2">
    <source>
        <dbReference type="ARBA" id="ARBA00022692"/>
    </source>
</evidence>
<dbReference type="PANTHER" id="PTHR33392">
    <property type="entry name" value="POLYISOPRENYL-TEICHOIC ACID--PEPTIDOGLYCAN TEICHOIC ACID TRANSFERASE TAGU"/>
    <property type="match status" value="1"/>
</dbReference>
<organism evidence="6 7">
    <name type="scientific">Filobacillus milosensis</name>
    <dbReference type="NCBI Taxonomy" id="94137"/>
    <lineage>
        <taxon>Bacteria</taxon>
        <taxon>Bacillati</taxon>
        <taxon>Bacillota</taxon>
        <taxon>Bacilli</taxon>
        <taxon>Bacillales</taxon>
        <taxon>Bacillaceae</taxon>
        <taxon>Filobacillus</taxon>
    </lineage>
</organism>
<dbReference type="OrthoDB" id="27330at2"/>
<keyword evidence="2" id="KW-0812">Transmembrane</keyword>
<dbReference type="AlphaFoldDB" id="A0A4Y8IFP7"/>
<dbReference type="EMBL" id="SOPW01000011">
    <property type="protein sequence ID" value="TFB19303.1"/>
    <property type="molecule type" value="Genomic_DNA"/>
</dbReference>
<gene>
    <name evidence="6" type="ORF">E3U55_11235</name>
</gene>
<comment type="similarity">
    <text evidence="1">Belongs to the LytR/CpsA/Psr (LCP) family.</text>
</comment>
<comment type="caution">
    <text evidence="6">The sequence shown here is derived from an EMBL/GenBank/DDBJ whole genome shotgun (WGS) entry which is preliminary data.</text>
</comment>
<dbReference type="InterPro" id="IPR004474">
    <property type="entry name" value="LytR_CpsA_psr"/>
</dbReference>
<feature type="domain" description="Cell envelope-related transcriptional attenuator" evidence="5">
    <location>
        <begin position="39"/>
        <end position="181"/>
    </location>
</feature>
<reference evidence="6 7" key="1">
    <citation type="submission" date="2019-03" db="EMBL/GenBank/DDBJ databases">
        <authorList>
            <person name="He R.-H."/>
        </authorList>
    </citation>
    <scope>NUCLEOTIDE SEQUENCE [LARGE SCALE GENOMIC DNA]</scope>
    <source>
        <strain evidence="7">SH 714</strain>
    </source>
</reference>
<evidence type="ECO:0000256" key="1">
    <source>
        <dbReference type="ARBA" id="ARBA00006068"/>
    </source>
</evidence>
<protein>
    <submittedName>
        <fullName evidence="6">Transcriptional regulator LytR</fullName>
    </submittedName>
</protein>
<dbReference type="Proteomes" id="UP000297975">
    <property type="component" value="Unassembled WGS sequence"/>
</dbReference>
<dbReference type="Gene3D" id="3.40.630.190">
    <property type="entry name" value="LCP protein"/>
    <property type="match status" value="1"/>
</dbReference>
<name>A0A4Y8IFP7_9BACI</name>
<evidence type="ECO:0000313" key="7">
    <source>
        <dbReference type="Proteomes" id="UP000297975"/>
    </source>
</evidence>
<evidence type="ECO:0000256" key="3">
    <source>
        <dbReference type="ARBA" id="ARBA00022968"/>
    </source>
</evidence>
<evidence type="ECO:0000259" key="5">
    <source>
        <dbReference type="Pfam" id="PF03816"/>
    </source>
</evidence>
<proteinExistence type="inferred from homology"/>
<accession>A0A4Y8IFP7</accession>
<evidence type="ECO:0000256" key="4">
    <source>
        <dbReference type="ARBA" id="ARBA00022989"/>
    </source>
</evidence>
<keyword evidence="4" id="KW-1133">Transmembrane helix</keyword>
<dbReference type="GO" id="GO:0071555">
    <property type="term" value="P:cell wall organization"/>
    <property type="evidence" value="ECO:0007669"/>
    <property type="project" value="UniProtKB-KW"/>
</dbReference>
<sequence>MYTPLESDKNRDVASALENEESINILLLGVDKREGDKGRSDTMMLLSLNPHTNEMLKFNIPRDTYVEIPGVGMDKINHAYAFGGSDLSVRTVENFLDTTVHYYAKINMEGLVDVVDAMGGITVQNDIHLTRKEYDFPKGELTLSGQEALIYTRIRKEDPRGDLGRNDRQQKVINAFIEKASSVSSVTKVDPILDAAGENAESNVDMATIRALFKDYRSTRNNQEKEFIEGSGKMMGGVWYYVVPDSEIIRLRDKLTQHMEAR</sequence>